<dbReference type="InterPro" id="IPR029063">
    <property type="entry name" value="SAM-dependent_MTases_sf"/>
</dbReference>
<dbReference type="GO" id="GO:0032259">
    <property type="term" value="P:methylation"/>
    <property type="evidence" value="ECO:0007669"/>
    <property type="project" value="UniProtKB-KW"/>
</dbReference>
<dbReference type="Proteomes" id="UP000199079">
    <property type="component" value="Unassembled WGS sequence"/>
</dbReference>
<feature type="domain" description="Methyltransferase FkbM" evidence="1">
    <location>
        <begin position="66"/>
        <end position="238"/>
    </location>
</feature>
<dbReference type="GO" id="GO:0008168">
    <property type="term" value="F:methyltransferase activity"/>
    <property type="evidence" value="ECO:0007669"/>
    <property type="project" value="UniProtKB-KW"/>
</dbReference>
<proteinExistence type="predicted"/>
<evidence type="ECO:0000313" key="2">
    <source>
        <dbReference type="EMBL" id="SDY32901.1"/>
    </source>
</evidence>
<dbReference type="InterPro" id="IPR052514">
    <property type="entry name" value="SAM-dependent_MTase"/>
</dbReference>
<evidence type="ECO:0000259" key="1">
    <source>
        <dbReference type="Pfam" id="PF05050"/>
    </source>
</evidence>
<dbReference type="Pfam" id="PF05050">
    <property type="entry name" value="Methyltransf_21"/>
    <property type="match status" value="1"/>
</dbReference>
<keyword evidence="2" id="KW-0489">Methyltransferase</keyword>
<dbReference type="OrthoDB" id="275825at2157"/>
<dbReference type="PANTHER" id="PTHR34203">
    <property type="entry name" value="METHYLTRANSFERASE, FKBM FAMILY PROTEIN"/>
    <property type="match status" value="1"/>
</dbReference>
<dbReference type="AlphaFoldDB" id="A0A1H3IYW6"/>
<keyword evidence="3" id="KW-1185">Reference proteome</keyword>
<accession>A0A1H3IYW6</accession>
<protein>
    <submittedName>
        <fullName evidence="2">Methyltransferase, FkbM family</fullName>
    </submittedName>
</protein>
<gene>
    <name evidence="2" type="ORF">SAMN05216564_104318</name>
</gene>
<name>A0A1H3IYW6_9EURY</name>
<keyword evidence="2" id="KW-0808">Transferase</keyword>
<dbReference type="SUPFAM" id="SSF53335">
    <property type="entry name" value="S-adenosyl-L-methionine-dependent methyltransferases"/>
    <property type="match status" value="1"/>
</dbReference>
<dbReference type="Gene3D" id="3.40.50.150">
    <property type="entry name" value="Vaccinia Virus protein VP39"/>
    <property type="match status" value="1"/>
</dbReference>
<dbReference type="InterPro" id="IPR006342">
    <property type="entry name" value="FkbM_mtfrase"/>
</dbReference>
<evidence type="ECO:0000313" key="3">
    <source>
        <dbReference type="Proteomes" id="UP000199079"/>
    </source>
</evidence>
<dbReference type="EMBL" id="FNPC01000004">
    <property type="protein sequence ID" value="SDY32901.1"/>
    <property type="molecule type" value="Genomic_DNA"/>
</dbReference>
<dbReference type="NCBIfam" id="TIGR01444">
    <property type="entry name" value="fkbM_fam"/>
    <property type="match status" value="1"/>
</dbReference>
<dbReference type="RefSeq" id="WP_176819462.1">
    <property type="nucleotide sequence ID" value="NZ_FNPC01000004.1"/>
</dbReference>
<sequence length="258" mass="29295">MNIKRNVLDRLFPLISDRKTVSLGSASATYSISSRLDYNSVISFGGERGILYDLLHMVNSDDVFYDIGAHYGLYTCLVGDLLNEGEVIAFEPFPNNVEQLKRNISINQTPARVVEKVLWDQEGKVEMGRDHEKTGTRVINTGDGRISGETTEDQSMRRVTGDSLVWQQDIPEPTILKIDVEGAEVRVLRGLKKTLQNSDCRLIFCEIHFPMKDGIRSPKDYDDSPYEVYDILRDHGFSITQLDPEGNRYGEHFICAER</sequence>
<reference evidence="3" key="1">
    <citation type="submission" date="2016-10" db="EMBL/GenBank/DDBJ databases">
        <authorList>
            <person name="Varghese N."/>
            <person name="Submissions S."/>
        </authorList>
    </citation>
    <scope>NUCLEOTIDE SEQUENCE [LARGE SCALE GENOMIC DNA]</scope>
    <source>
        <strain evidence="3">DC30,IBRC 10041,KCTC 4046</strain>
    </source>
</reference>
<organism evidence="2 3">
    <name type="scientific">Halopenitus persicus</name>
    <dbReference type="NCBI Taxonomy" id="1048396"/>
    <lineage>
        <taxon>Archaea</taxon>
        <taxon>Methanobacteriati</taxon>
        <taxon>Methanobacteriota</taxon>
        <taxon>Stenosarchaea group</taxon>
        <taxon>Halobacteria</taxon>
        <taxon>Halobacteriales</taxon>
        <taxon>Haloferacaceae</taxon>
        <taxon>Halopenitus</taxon>
    </lineage>
</organism>
<dbReference type="PANTHER" id="PTHR34203:SF15">
    <property type="entry name" value="SLL1173 PROTEIN"/>
    <property type="match status" value="1"/>
</dbReference>